<keyword evidence="1" id="KW-1278">Translocase</keyword>
<feature type="chain" id="PRO_5046027073" description="NADH:quinone oxidoreductase/Mrp antiporter transmembrane domain-containing protein" evidence="4">
    <location>
        <begin position="17"/>
        <end position="378"/>
    </location>
</feature>
<name>A0ABR2AXX5_9ROSI</name>
<proteinExistence type="predicted"/>
<evidence type="ECO:0000256" key="4">
    <source>
        <dbReference type="SAM" id="SignalP"/>
    </source>
</evidence>
<keyword evidence="3" id="KW-0472">Membrane</keyword>
<keyword evidence="3" id="KW-1133">Transmembrane helix</keyword>
<organism evidence="6 7">
    <name type="scientific">Hibiscus sabdariffa</name>
    <name type="common">roselle</name>
    <dbReference type="NCBI Taxonomy" id="183260"/>
    <lineage>
        <taxon>Eukaryota</taxon>
        <taxon>Viridiplantae</taxon>
        <taxon>Streptophyta</taxon>
        <taxon>Embryophyta</taxon>
        <taxon>Tracheophyta</taxon>
        <taxon>Spermatophyta</taxon>
        <taxon>Magnoliopsida</taxon>
        <taxon>eudicotyledons</taxon>
        <taxon>Gunneridae</taxon>
        <taxon>Pentapetalae</taxon>
        <taxon>rosids</taxon>
        <taxon>malvids</taxon>
        <taxon>Malvales</taxon>
        <taxon>Malvaceae</taxon>
        <taxon>Malvoideae</taxon>
        <taxon>Hibiscus</taxon>
    </lineage>
</organism>
<evidence type="ECO:0000259" key="5">
    <source>
        <dbReference type="Pfam" id="PF00361"/>
    </source>
</evidence>
<feature type="transmembrane region" description="Helical" evidence="3">
    <location>
        <begin position="6"/>
        <end position="39"/>
    </location>
</feature>
<dbReference type="Pfam" id="PF00361">
    <property type="entry name" value="Proton_antipo_M"/>
    <property type="match status" value="1"/>
</dbReference>
<evidence type="ECO:0000313" key="7">
    <source>
        <dbReference type="Proteomes" id="UP001472677"/>
    </source>
</evidence>
<keyword evidence="2" id="KW-0520">NAD</keyword>
<dbReference type="EMBL" id="JBBPBM010000239">
    <property type="protein sequence ID" value="KAK8499119.1"/>
    <property type="molecule type" value="Genomic_DNA"/>
</dbReference>
<gene>
    <name evidence="6" type="ORF">V6N12_075969</name>
</gene>
<keyword evidence="7" id="KW-1185">Reference proteome</keyword>
<accession>A0ABR2AXX5</accession>
<dbReference type="PANTHER" id="PTHR45564">
    <property type="entry name" value="NAD(P)H-QUINONE OXIDOREDUCTASE SUBUNIT 2 B, CHLOROPLASTIC"/>
    <property type="match status" value="1"/>
</dbReference>
<keyword evidence="4" id="KW-0732">Signal</keyword>
<dbReference type="InterPro" id="IPR001750">
    <property type="entry name" value="ND/Mrp_TM"/>
</dbReference>
<dbReference type="PANTHER" id="PTHR45564:SF1">
    <property type="entry name" value="NAD(P)H-QUINONE OXIDOREDUCTASE SUBUNIT 2"/>
    <property type="match status" value="1"/>
</dbReference>
<evidence type="ECO:0000256" key="3">
    <source>
        <dbReference type="SAM" id="Phobius"/>
    </source>
</evidence>
<dbReference type="Proteomes" id="UP001472677">
    <property type="component" value="Unassembled WGS sequence"/>
</dbReference>
<comment type="caution">
    <text evidence="6">The sequence shown here is derived from an EMBL/GenBank/DDBJ whole genome shotgun (WGS) entry which is preliminary data.</text>
</comment>
<keyword evidence="3" id="KW-0812">Transmembrane</keyword>
<evidence type="ECO:0000256" key="1">
    <source>
        <dbReference type="ARBA" id="ARBA00022967"/>
    </source>
</evidence>
<feature type="domain" description="NADH:quinone oxidoreductase/Mrp antiporter transmembrane" evidence="5">
    <location>
        <begin position="23"/>
        <end position="139"/>
    </location>
</feature>
<evidence type="ECO:0000256" key="2">
    <source>
        <dbReference type="ARBA" id="ARBA00023027"/>
    </source>
</evidence>
<protein>
    <recommendedName>
        <fullName evidence="5">NADH:quinone oxidoreductase/Mrp antiporter transmembrane domain-containing protein</fullName>
    </recommendedName>
</protein>
<sequence>MAIAEFLLFVLTATLGGMFLCGANDLITIFVAPECFSLCSYLLSGYTKKDVRSNEATTKYLLMGGASSSILVHGFSWLYGSSGGEIELQEIVNGLINTQMYNSPGISIALIFITVGIGFKLSPAPSHQWTPDVYEGVRWSLKLFGGFPSSSASTVSTSYTAGSGVVTIGSCLFPGTGRCTDYSHLVIYIEARDLLSKDRSADETTYAARIASAGAQASLYASSCPASILPLSSSFESLVKEGMSALSDYEQLALAVTATGLTFLSFQSNLALGRKERSERDEVREKRSRSSACTRESYRWILRCWECSALNRGYEVEEIVQKPFGADWKVIRSRAYSMSSSEKTSYSSYNNYGSQERCLFHINSENAASKSLFMCSLL</sequence>
<feature type="signal peptide" evidence="4">
    <location>
        <begin position="1"/>
        <end position="16"/>
    </location>
</feature>
<evidence type="ECO:0000313" key="6">
    <source>
        <dbReference type="EMBL" id="KAK8499119.1"/>
    </source>
</evidence>
<reference evidence="6 7" key="1">
    <citation type="journal article" date="2024" name="G3 (Bethesda)">
        <title>Genome assembly of Hibiscus sabdariffa L. provides insights into metabolisms of medicinal natural products.</title>
        <authorList>
            <person name="Kim T."/>
        </authorList>
    </citation>
    <scope>NUCLEOTIDE SEQUENCE [LARGE SCALE GENOMIC DNA]</scope>
    <source>
        <strain evidence="6">TK-2024</strain>
        <tissue evidence="6">Old leaves</tissue>
    </source>
</reference>